<keyword evidence="3" id="KW-1133">Transmembrane helix</keyword>
<feature type="domain" description="GGDEF" evidence="4">
    <location>
        <begin position="117"/>
        <end position="242"/>
    </location>
</feature>
<dbReference type="PANTHER" id="PTHR45138">
    <property type="entry name" value="REGULATORY COMPONENTS OF SENSORY TRANSDUCTION SYSTEM"/>
    <property type="match status" value="1"/>
</dbReference>
<evidence type="ECO:0000256" key="3">
    <source>
        <dbReference type="SAM" id="Phobius"/>
    </source>
</evidence>
<evidence type="ECO:0000313" key="6">
    <source>
        <dbReference type="Proteomes" id="UP000815846"/>
    </source>
</evidence>
<dbReference type="CDD" id="cd01949">
    <property type="entry name" value="GGDEF"/>
    <property type="match status" value="1"/>
</dbReference>
<sequence length="242" mass="27620">MLHYKYLHRSAFTSDALWLLGINAVFFICFIYFDTFEWLVGFVDAHEYLELDELLPLAATLTLSLGIFTYRRLVELSQVTKAFEELSKRNPLTYALNRRAGQAILHRRYSKAIQTGEGFSLLQLNLDNFKRINDAYGPSVGDELLISLVVIIQKNIPDKVKLIHWHSDNFILVLPNDIQSPFELANNLREIIANQLFTTDTITCSMGLATWQKGLTLQDLLHNLEDALFDAKAANKNTVKIA</sequence>
<organism evidence="5 6">
    <name type="scientific">Colwellia echini</name>
    <dbReference type="NCBI Taxonomy" id="1982103"/>
    <lineage>
        <taxon>Bacteria</taxon>
        <taxon>Pseudomonadati</taxon>
        <taxon>Pseudomonadota</taxon>
        <taxon>Gammaproteobacteria</taxon>
        <taxon>Alteromonadales</taxon>
        <taxon>Colwelliaceae</taxon>
        <taxon>Colwellia</taxon>
    </lineage>
</organism>
<dbReference type="SUPFAM" id="SSF55073">
    <property type="entry name" value="Nucleotide cyclase"/>
    <property type="match status" value="1"/>
</dbReference>
<dbReference type="InterPro" id="IPR050469">
    <property type="entry name" value="Diguanylate_Cyclase"/>
</dbReference>
<feature type="transmembrane region" description="Helical" evidence="3">
    <location>
        <begin position="53"/>
        <end position="70"/>
    </location>
</feature>
<reference evidence="5 6" key="1">
    <citation type="submission" date="2019-08" db="EMBL/GenBank/DDBJ databases">
        <title>Microbe sample from Colwellia echini.</title>
        <authorList>
            <person name="Christiansen L."/>
            <person name="Pathiraja D."/>
            <person name="Schultz-Johansen M."/>
            <person name="Choi I.-G."/>
            <person name="Stougaard P."/>
        </authorList>
    </citation>
    <scope>NUCLEOTIDE SEQUENCE [LARGE SCALE GENOMIC DNA]</scope>
    <source>
        <strain evidence="5 6">A3</strain>
    </source>
</reference>
<feature type="transmembrane region" description="Helical" evidence="3">
    <location>
        <begin position="12"/>
        <end position="33"/>
    </location>
</feature>
<keyword evidence="3" id="KW-0472">Membrane</keyword>
<dbReference type="InterPro" id="IPR000160">
    <property type="entry name" value="GGDEF_dom"/>
</dbReference>
<evidence type="ECO:0000256" key="2">
    <source>
        <dbReference type="ARBA" id="ARBA00034247"/>
    </source>
</evidence>
<dbReference type="EC" id="2.7.7.65" evidence="1"/>
<dbReference type="SMART" id="SM00267">
    <property type="entry name" value="GGDEF"/>
    <property type="match status" value="1"/>
</dbReference>
<dbReference type="NCBIfam" id="TIGR00254">
    <property type="entry name" value="GGDEF"/>
    <property type="match status" value="1"/>
</dbReference>
<dbReference type="PANTHER" id="PTHR45138:SF9">
    <property type="entry name" value="DIGUANYLATE CYCLASE DGCM-RELATED"/>
    <property type="match status" value="1"/>
</dbReference>
<keyword evidence="6" id="KW-1185">Reference proteome</keyword>
<evidence type="ECO:0000259" key="4">
    <source>
        <dbReference type="PROSITE" id="PS50887"/>
    </source>
</evidence>
<dbReference type="Gene3D" id="3.30.70.270">
    <property type="match status" value="1"/>
</dbReference>
<keyword evidence="3" id="KW-0812">Transmembrane</keyword>
<name>A0ABY3MUU9_9GAMM</name>
<proteinExistence type="predicted"/>
<dbReference type="EMBL" id="PJAI02000015">
    <property type="protein sequence ID" value="TYK64996.1"/>
    <property type="molecule type" value="Genomic_DNA"/>
</dbReference>
<dbReference type="InterPro" id="IPR029787">
    <property type="entry name" value="Nucleotide_cyclase"/>
</dbReference>
<comment type="catalytic activity">
    <reaction evidence="2">
        <text>2 GTP = 3',3'-c-di-GMP + 2 diphosphate</text>
        <dbReference type="Rhea" id="RHEA:24898"/>
        <dbReference type="ChEBI" id="CHEBI:33019"/>
        <dbReference type="ChEBI" id="CHEBI:37565"/>
        <dbReference type="ChEBI" id="CHEBI:58805"/>
        <dbReference type="EC" id="2.7.7.65"/>
    </reaction>
</comment>
<dbReference type="RefSeq" id="WP_101342644.1">
    <property type="nucleotide sequence ID" value="NZ_PJAI02000015.1"/>
</dbReference>
<protein>
    <recommendedName>
        <fullName evidence="1">diguanylate cyclase</fullName>
        <ecNumber evidence="1">2.7.7.65</ecNumber>
    </recommendedName>
</protein>
<dbReference type="Pfam" id="PF00990">
    <property type="entry name" value="GGDEF"/>
    <property type="match status" value="1"/>
</dbReference>
<evidence type="ECO:0000256" key="1">
    <source>
        <dbReference type="ARBA" id="ARBA00012528"/>
    </source>
</evidence>
<evidence type="ECO:0000313" key="5">
    <source>
        <dbReference type="EMBL" id="TYK64996.1"/>
    </source>
</evidence>
<dbReference type="PROSITE" id="PS50887">
    <property type="entry name" value="GGDEF"/>
    <property type="match status" value="1"/>
</dbReference>
<dbReference type="Proteomes" id="UP000815846">
    <property type="component" value="Unassembled WGS sequence"/>
</dbReference>
<gene>
    <name evidence="5" type="ORF">CWS31_012790</name>
</gene>
<comment type="caution">
    <text evidence="5">The sequence shown here is derived from an EMBL/GenBank/DDBJ whole genome shotgun (WGS) entry which is preliminary data.</text>
</comment>
<accession>A0ABY3MUU9</accession>
<dbReference type="InterPro" id="IPR043128">
    <property type="entry name" value="Rev_trsase/Diguanyl_cyclase"/>
</dbReference>